<organism evidence="5 6">
    <name type="scientific">Lasiosphaeria ovina</name>
    <dbReference type="NCBI Taxonomy" id="92902"/>
    <lineage>
        <taxon>Eukaryota</taxon>
        <taxon>Fungi</taxon>
        <taxon>Dikarya</taxon>
        <taxon>Ascomycota</taxon>
        <taxon>Pezizomycotina</taxon>
        <taxon>Sordariomycetes</taxon>
        <taxon>Sordariomycetidae</taxon>
        <taxon>Sordariales</taxon>
        <taxon>Lasiosphaeriaceae</taxon>
        <taxon>Lasiosphaeria</taxon>
    </lineage>
</organism>
<dbReference type="PIRSF" id="PIRSF000137">
    <property type="entry name" value="Alcohol_oxidase"/>
    <property type="match status" value="1"/>
</dbReference>
<feature type="binding site" evidence="2">
    <location>
        <position position="235"/>
    </location>
    <ligand>
        <name>FAD</name>
        <dbReference type="ChEBI" id="CHEBI:57692"/>
    </ligand>
</feature>
<dbReference type="GO" id="GO:0016614">
    <property type="term" value="F:oxidoreductase activity, acting on CH-OH group of donors"/>
    <property type="evidence" value="ECO:0007669"/>
    <property type="project" value="InterPro"/>
</dbReference>
<dbReference type="Pfam" id="PF00732">
    <property type="entry name" value="GMC_oxred_N"/>
    <property type="match status" value="1"/>
</dbReference>
<evidence type="ECO:0000259" key="3">
    <source>
        <dbReference type="Pfam" id="PF00732"/>
    </source>
</evidence>
<reference evidence="5" key="2">
    <citation type="submission" date="2023-06" db="EMBL/GenBank/DDBJ databases">
        <authorList>
            <consortium name="Lawrence Berkeley National Laboratory"/>
            <person name="Haridas S."/>
            <person name="Hensen N."/>
            <person name="Bonometti L."/>
            <person name="Westerberg I."/>
            <person name="Brannstrom I.O."/>
            <person name="Guillou S."/>
            <person name="Cros-Aarteil S."/>
            <person name="Calhoun S."/>
            <person name="Kuo A."/>
            <person name="Mondo S."/>
            <person name="Pangilinan J."/>
            <person name="Riley R."/>
            <person name="Labutti K."/>
            <person name="Andreopoulos B."/>
            <person name="Lipzen A."/>
            <person name="Chen C."/>
            <person name="Yanf M."/>
            <person name="Daum C."/>
            <person name="Ng V."/>
            <person name="Clum A."/>
            <person name="Steindorff A."/>
            <person name="Ohm R."/>
            <person name="Martin F."/>
            <person name="Silar P."/>
            <person name="Natvig D."/>
            <person name="Lalanne C."/>
            <person name="Gautier V."/>
            <person name="Ament-Velasquez S.L."/>
            <person name="Kruys A."/>
            <person name="Hutchinson M.I."/>
            <person name="Powell A.J."/>
            <person name="Barry K."/>
            <person name="Miller A.N."/>
            <person name="Grigoriev I.V."/>
            <person name="Debuchy R."/>
            <person name="Gladieux P."/>
            <person name="Thoren M.H."/>
            <person name="Johannesson H."/>
        </authorList>
    </citation>
    <scope>NUCLEOTIDE SEQUENCE</scope>
    <source>
        <strain evidence="5">CBS 958.72</strain>
    </source>
</reference>
<name>A0AAE0N8K9_9PEZI</name>
<dbReference type="InterPro" id="IPR007867">
    <property type="entry name" value="GMC_OxRtase_C"/>
</dbReference>
<keyword evidence="2" id="KW-0285">Flavoprotein</keyword>
<dbReference type="PROSITE" id="PS51257">
    <property type="entry name" value="PROKAR_LIPOPROTEIN"/>
    <property type="match status" value="1"/>
</dbReference>
<dbReference type="Gene3D" id="3.30.560.10">
    <property type="entry name" value="Glucose Oxidase, domain 3"/>
    <property type="match status" value="1"/>
</dbReference>
<feature type="binding site" evidence="2">
    <location>
        <begin position="543"/>
        <end position="544"/>
    </location>
    <ligand>
        <name>FAD</name>
        <dbReference type="ChEBI" id="CHEBI:57692"/>
    </ligand>
</feature>
<keyword evidence="6" id="KW-1185">Reference proteome</keyword>
<dbReference type="PANTHER" id="PTHR11552">
    <property type="entry name" value="GLUCOSE-METHANOL-CHOLINE GMC OXIDOREDUCTASE"/>
    <property type="match status" value="1"/>
</dbReference>
<dbReference type="InterPro" id="IPR000172">
    <property type="entry name" value="GMC_OxRdtase_N"/>
</dbReference>
<dbReference type="PANTHER" id="PTHR11552:SF78">
    <property type="entry name" value="GLUCOSE-METHANOL-CHOLINE OXIDOREDUCTASE N-TERMINAL DOMAIN-CONTAINING PROTEIN"/>
    <property type="match status" value="1"/>
</dbReference>
<comment type="similarity">
    <text evidence="1">Belongs to the GMC oxidoreductase family.</text>
</comment>
<evidence type="ECO:0000256" key="1">
    <source>
        <dbReference type="ARBA" id="ARBA00010790"/>
    </source>
</evidence>
<proteinExistence type="inferred from homology"/>
<dbReference type="Gene3D" id="3.50.50.60">
    <property type="entry name" value="FAD/NAD(P)-binding domain"/>
    <property type="match status" value="1"/>
</dbReference>
<evidence type="ECO:0000256" key="2">
    <source>
        <dbReference type="PIRSR" id="PIRSR000137-2"/>
    </source>
</evidence>
<dbReference type="EMBL" id="JAULSN010000004">
    <property type="protein sequence ID" value="KAK3374235.1"/>
    <property type="molecule type" value="Genomic_DNA"/>
</dbReference>
<dbReference type="Pfam" id="PF05199">
    <property type="entry name" value="GMC_oxred_C"/>
    <property type="match status" value="1"/>
</dbReference>
<comment type="cofactor">
    <cofactor evidence="2">
        <name>FAD</name>
        <dbReference type="ChEBI" id="CHEBI:57692"/>
    </cofactor>
</comment>
<feature type="domain" description="Glucose-methanol-choline oxidoreductase N-terminal" evidence="3">
    <location>
        <begin position="15"/>
        <end position="323"/>
    </location>
</feature>
<comment type="caution">
    <text evidence="5">The sequence shown here is derived from an EMBL/GenBank/DDBJ whole genome shotgun (WGS) entry which is preliminary data.</text>
</comment>
<reference evidence="5" key="1">
    <citation type="journal article" date="2023" name="Mol. Phylogenet. Evol.">
        <title>Genome-scale phylogeny and comparative genomics of the fungal order Sordariales.</title>
        <authorList>
            <person name="Hensen N."/>
            <person name="Bonometti L."/>
            <person name="Westerberg I."/>
            <person name="Brannstrom I.O."/>
            <person name="Guillou S."/>
            <person name="Cros-Aarteil S."/>
            <person name="Calhoun S."/>
            <person name="Haridas S."/>
            <person name="Kuo A."/>
            <person name="Mondo S."/>
            <person name="Pangilinan J."/>
            <person name="Riley R."/>
            <person name="LaButti K."/>
            <person name="Andreopoulos B."/>
            <person name="Lipzen A."/>
            <person name="Chen C."/>
            <person name="Yan M."/>
            <person name="Daum C."/>
            <person name="Ng V."/>
            <person name="Clum A."/>
            <person name="Steindorff A."/>
            <person name="Ohm R.A."/>
            <person name="Martin F."/>
            <person name="Silar P."/>
            <person name="Natvig D.O."/>
            <person name="Lalanne C."/>
            <person name="Gautier V."/>
            <person name="Ament-Velasquez S.L."/>
            <person name="Kruys A."/>
            <person name="Hutchinson M.I."/>
            <person name="Powell A.J."/>
            <person name="Barry K."/>
            <person name="Miller A.N."/>
            <person name="Grigoriev I.V."/>
            <person name="Debuchy R."/>
            <person name="Gladieux P."/>
            <person name="Hiltunen Thoren M."/>
            <person name="Johannesson H."/>
        </authorList>
    </citation>
    <scope>NUCLEOTIDE SEQUENCE</scope>
    <source>
        <strain evidence="5">CBS 958.72</strain>
    </source>
</reference>
<gene>
    <name evidence="5" type="ORF">B0T24DRAFT_577174</name>
</gene>
<dbReference type="SUPFAM" id="SSF51905">
    <property type="entry name" value="FAD/NAD(P)-binding domain"/>
    <property type="match status" value="1"/>
</dbReference>
<feature type="domain" description="Glucose-methanol-choline oxidoreductase C-terminal" evidence="4">
    <location>
        <begin position="432"/>
        <end position="596"/>
    </location>
</feature>
<protein>
    <submittedName>
        <fullName evidence="5">GMC oxidoreductase</fullName>
    </submittedName>
</protein>
<keyword evidence="2" id="KW-0274">FAD</keyword>
<accession>A0AAE0N8K9</accession>
<evidence type="ECO:0000313" key="6">
    <source>
        <dbReference type="Proteomes" id="UP001287356"/>
    </source>
</evidence>
<dbReference type="InterPro" id="IPR012132">
    <property type="entry name" value="GMC_OxRdtase"/>
</dbReference>
<sequence>MGLYNKLPEDLQEVDIIIAGGGAAGCVVASRLAAADPNLSILVIEGGTNNYNNPTVTNPMLFGQHLAPTSKTVNVYQAKTAPQLAGRAPVVHTGGILGGGSSVNIAMYTRGQRSDYNSWKTPGWSTDELLPYFKKLETFHGDGDAATHGSSGPIQISDGGFTVGRAKADFLQAAKAVGLAELRDMQDFDASNGMGKWYRYSSPEGKRQDSAHAYLHPLLQGGQHPNLHVLVEHKVLRVLLDENKQARGVEFTTNPAYQSDASLTTQPKQTVRARKLVVLSTGGVATPLVLERSGVGRREVLERAGVPLVEELPGVGHDYQDHILSPTLYVTALGPDETADEIMNGELPTEEAIAKKNKILGWNGIDVAIKMRPTEAEVTALGPEFRAIWDKDFKDNTNRPPSLIPIFNGNLLPVPTSHAFQYITCGNILTYPYSRGHVHITGPELADAPDFDVGFFTDKGDFDLKVQRWSYKKVREVMRRSHFYRGELAGVHPRYPAGSKAACVKLDRPLAEVLGGEIKELEYSAEDDAAIDQFHREISNTTWHSIGTAKMAPRGELGVVDKDLNVYGVQGLKVVDLSIVPENVAANTYNTALMVGEKGAAIIANELGLSLPL</sequence>
<dbReference type="InterPro" id="IPR036188">
    <property type="entry name" value="FAD/NAD-bd_sf"/>
</dbReference>
<evidence type="ECO:0000259" key="4">
    <source>
        <dbReference type="Pfam" id="PF05199"/>
    </source>
</evidence>
<dbReference type="GO" id="GO:0050660">
    <property type="term" value="F:flavin adenine dinucleotide binding"/>
    <property type="evidence" value="ECO:0007669"/>
    <property type="project" value="InterPro"/>
</dbReference>
<evidence type="ECO:0000313" key="5">
    <source>
        <dbReference type="EMBL" id="KAK3374235.1"/>
    </source>
</evidence>
<dbReference type="AlphaFoldDB" id="A0AAE0N8K9"/>
<dbReference type="SUPFAM" id="SSF54373">
    <property type="entry name" value="FAD-linked reductases, C-terminal domain"/>
    <property type="match status" value="1"/>
</dbReference>
<dbReference type="Proteomes" id="UP001287356">
    <property type="component" value="Unassembled WGS sequence"/>
</dbReference>